<keyword evidence="15" id="KW-0233">DNA recombination</keyword>
<dbReference type="GO" id="GO:0008270">
    <property type="term" value="F:zinc ion binding"/>
    <property type="evidence" value="ECO:0007669"/>
    <property type="project" value="UniProtKB-KW"/>
</dbReference>
<dbReference type="InterPro" id="IPR001584">
    <property type="entry name" value="Integrase_cat-core"/>
</dbReference>
<dbReference type="GO" id="GO:0004190">
    <property type="term" value="F:aspartic-type endopeptidase activity"/>
    <property type="evidence" value="ECO:0007669"/>
    <property type="project" value="UniProtKB-KW"/>
</dbReference>
<evidence type="ECO:0000256" key="5">
    <source>
        <dbReference type="ARBA" id="ARBA00022722"/>
    </source>
</evidence>
<dbReference type="GO" id="GO:0003964">
    <property type="term" value="F:RNA-directed DNA polymerase activity"/>
    <property type="evidence" value="ECO:0007669"/>
    <property type="project" value="UniProtKB-KW"/>
</dbReference>
<dbReference type="InterPro" id="IPR012337">
    <property type="entry name" value="RNaseH-like_sf"/>
</dbReference>
<proteinExistence type="predicted"/>
<dbReference type="InterPro" id="IPR021109">
    <property type="entry name" value="Peptidase_aspartic_dom_sf"/>
</dbReference>
<feature type="compositionally biased region" description="Polar residues" evidence="17">
    <location>
        <begin position="114"/>
        <end position="131"/>
    </location>
</feature>
<evidence type="ECO:0000259" key="18">
    <source>
        <dbReference type="PROSITE" id="PS50158"/>
    </source>
</evidence>
<evidence type="ECO:0000313" key="21">
    <source>
        <dbReference type="EMBL" id="KAJ9551176.1"/>
    </source>
</evidence>
<dbReference type="SUPFAM" id="SSF56672">
    <property type="entry name" value="DNA/RNA polymerases"/>
    <property type="match status" value="1"/>
</dbReference>
<dbReference type="GO" id="GO:0015074">
    <property type="term" value="P:DNA integration"/>
    <property type="evidence" value="ECO:0007669"/>
    <property type="project" value="UniProtKB-KW"/>
</dbReference>
<evidence type="ECO:0000256" key="15">
    <source>
        <dbReference type="ARBA" id="ARBA00023172"/>
    </source>
</evidence>
<dbReference type="PANTHER" id="PTHR37984:SF5">
    <property type="entry name" value="PROTEIN NYNRIN-LIKE"/>
    <property type="match status" value="1"/>
</dbReference>
<dbReference type="CDD" id="cd00303">
    <property type="entry name" value="retropepsin_like"/>
    <property type="match status" value="1"/>
</dbReference>
<dbReference type="GO" id="GO:0006508">
    <property type="term" value="P:proteolysis"/>
    <property type="evidence" value="ECO:0007669"/>
    <property type="project" value="UniProtKB-KW"/>
</dbReference>
<dbReference type="InterPro" id="IPR041373">
    <property type="entry name" value="RT_RNaseH"/>
</dbReference>
<evidence type="ECO:0000256" key="11">
    <source>
        <dbReference type="ARBA" id="ARBA00022908"/>
    </source>
</evidence>
<evidence type="ECO:0000256" key="1">
    <source>
        <dbReference type="ARBA" id="ARBA00012493"/>
    </source>
</evidence>
<dbReference type="Pfam" id="PF08284">
    <property type="entry name" value="RVP_2"/>
    <property type="match status" value="1"/>
</dbReference>
<feature type="region of interest" description="Disordered" evidence="17">
    <location>
        <begin position="181"/>
        <end position="217"/>
    </location>
</feature>
<feature type="compositionally biased region" description="Low complexity" evidence="17">
    <location>
        <begin position="732"/>
        <end position="743"/>
    </location>
</feature>
<keyword evidence="16" id="KW-0863">Zinc-finger</keyword>
<dbReference type="GO" id="GO:0004519">
    <property type="term" value="F:endonuclease activity"/>
    <property type="evidence" value="ECO:0007669"/>
    <property type="project" value="UniProtKB-KW"/>
</dbReference>
<evidence type="ECO:0000256" key="10">
    <source>
        <dbReference type="ARBA" id="ARBA00022842"/>
    </source>
</evidence>
<keyword evidence="10" id="KW-0460">Magnesium</keyword>
<feature type="domain" description="CCHC-type" evidence="18">
    <location>
        <begin position="775"/>
        <end position="790"/>
    </location>
</feature>
<dbReference type="PANTHER" id="PTHR37984">
    <property type="entry name" value="PROTEIN CBG26694"/>
    <property type="match status" value="1"/>
</dbReference>
<dbReference type="Gene3D" id="3.30.70.270">
    <property type="match status" value="2"/>
</dbReference>
<dbReference type="InterPro" id="IPR041588">
    <property type="entry name" value="Integrase_H2C2"/>
</dbReference>
<dbReference type="Proteomes" id="UP001172457">
    <property type="component" value="Chromosome 4"/>
</dbReference>
<dbReference type="EMBL" id="JARYMX010000004">
    <property type="protein sequence ID" value="KAJ9551176.1"/>
    <property type="molecule type" value="Genomic_DNA"/>
</dbReference>
<dbReference type="InterPro" id="IPR001878">
    <property type="entry name" value="Znf_CCHC"/>
</dbReference>
<feature type="region of interest" description="Disordered" evidence="17">
    <location>
        <begin position="25"/>
        <end position="83"/>
    </location>
</feature>
<dbReference type="InterPro" id="IPR056924">
    <property type="entry name" value="SH3_Tf2-1"/>
</dbReference>
<evidence type="ECO:0000259" key="19">
    <source>
        <dbReference type="PROSITE" id="PS50878"/>
    </source>
</evidence>
<dbReference type="Gene3D" id="4.10.60.10">
    <property type="entry name" value="Zinc finger, CCHC-type"/>
    <property type="match status" value="1"/>
</dbReference>
<keyword evidence="22" id="KW-1185">Reference proteome</keyword>
<dbReference type="PROSITE" id="PS50994">
    <property type="entry name" value="INTEGRASE"/>
    <property type="match status" value="1"/>
</dbReference>
<keyword evidence="12" id="KW-0695">RNA-directed DNA polymerase</keyword>
<accession>A0AA38TBZ6</accession>
<dbReference type="InterPro" id="IPR036875">
    <property type="entry name" value="Znf_CCHC_sf"/>
</dbReference>
<evidence type="ECO:0000256" key="6">
    <source>
        <dbReference type="ARBA" id="ARBA00022723"/>
    </source>
</evidence>
<sequence length="1975" mass="223708">MGSTTSKHPRTKKTLKRTLSSIFICGSSSSSSSSYSSSSPIQMEDDSIKDCHDGNPTKIPRPRKELALPSITEHDTTSPKSKNQVFLESNLVVNEVPSPEIDPETILDRRNGYGASTSNQDEVISHPNSSEGRVGTSFVGGNDDTVEDEIPEREVMLARSSSKESIDDTCQETAPLILGLSTPEREQEQRDENVDHDDVASVSSENLSRTPTEINTHELRSDTRRLIWDAFFRESGERRSNSQTLTFSSDDSDDGLGDDSLDGGTRRDGRYLGSRAHNINELRQRSSSEIWESIRRVRDGSQLQTPRCPSGLHSFGTCTCETTLTAENGRPPPSLSRIIMLAETLFEVLDEIQRHPLSLPLTMVSLPAPDSVVNSLPVKNHSVKHKSESDIEHRRRLLPPECCSGHRQPWLLVVAVGDSFTRISVTGPDVGCGVTLSSQGFTAIIGCRGRVTLGCLDVGHRTWRLVVPLEEFGIESSILSSQPELKTMVTTRNGQGMTSDQIRELVAEEVNHAFNDMIPELINQVRDQFTALLEERLATVTTAGGGPQRGFNYRDFAACSPPEFKGELDPSAALRWVSDMEGVFHTCGCPENLKVRYALNLLRGPSKDWWKLQAAEMTEAQLGALIWGEFVERFRQQYVPRVEVERITRDFLSYKQQNESVTELTIKFREMALFCPEYARSEDMKMERFVGMLRDEIREFVRAVPHTSLNQMIEAARRRELELEYQMGSKRAASAQPDSASQPKKFKAIDSRTSKKGNGYSRGQQSGSGRQPVSCFKCGQPGHIMKDCKQGLRLCFNCGQGGHMKNECPHPKASGTGGGNVRAPAPSTLRITNGRSGAADTQSARGRAFQMTAEEAHAAPKAVTGTFFVNSMPALVLFDSGATHSFVSLSFCALWDREAENLGHVLIVDVADGRTVSVTDVYRSCCMEFSGTKFEIDLIPIAMKELCVIVGMDWLDSVRAMIDCHYKQVWVRTPSGGELVIQGNTSSQGAALRSIGRARRHSQHGGRGLLAYVRDTREVGPVKTATDVPVVQDFADVFPEELPGVPPERQVEFRIDLVPGATPVAKAPYRLAPSEMKELFDQLQELLGKEFIRPSSSPWGAPILFVKKKDGSQRMCIDYRELNKRTVKNRYPLPRIDDLFDQLQGASWFSKIDLRSGYHQMRVREADIEKTAFRTRYGHYEFVVMPFGLTNAPAAFMDLMNRVCSRMLDRSVIVFIDDILVYSKTKEEHEIHLREVLETLRKEKLYAKFSKCAFWLREVQFLGHVVNQDGIMVDPAKISAVMQWGIPKTPSEIRSFLGLAGYYRRFIQDFSKIALPLTSLTKKSAAFSWGGKQQEAFDELRKRLCEAPVLTLPEGIEDMVVYCDASHQGLGAVLMQRGKVIAYASRQLKPHECNYPTHDLELGAVVFALKMWRHYLYGVKCTIYTDHKSLKYLMDQPNLNMRQRRWLDVVKDYDCEILYHPGKANVVADALSRNPIGEPIRGLCLRMTIMTPLLELIRKAQEEAVLDVNAKHERIFGEIPKLDMDNRGLLTRYGRIWVPQLGGNRQILFEEAHKSRFSIHPGATKMYRGLREDYWWPCMKRDVARYVEECLTCRKVKAEHQRPHGKLQPLEIPVWKWEQITMDLITKLPKTPRGFDAIWVIVDRLTKSAHFLPIQESSSADKLADIFVREIVRLHGVPVSIVSDRDTRFTSRFWERFQKEMGTKLHFSTAFHPQTDGQSERTIQTLEDMLRACVLDFGGSWDRYLPLAEFSYNNSFHASIGMPPFEMLYGRKCRTPICWGEVGHRVLGSTEIVLKTTELVQMIRERLTTAQSRQKSYADRRRSDLEFQVGDYVLLKVSPWKGVIRFRKRGKLGPRFIGPYKIIARVGKVAYRLELPDELKLIHNTFHVSQLRKCVRDESAVVPLEDIQIDEKLNYVEKPIALLEWKVKTLRNKEIKYVKVLWQHRKGSEWTWESEAEMRAHYPELFDGVDFGDEV</sequence>
<evidence type="ECO:0000256" key="16">
    <source>
        <dbReference type="PROSITE-ProRule" id="PRU00047"/>
    </source>
</evidence>
<dbReference type="GO" id="GO:0006310">
    <property type="term" value="P:DNA recombination"/>
    <property type="evidence" value="ECO:0007669"/>
    <property type="project" value="UniProtKB-KW"/>
</dbReference>
<evidence type="ECO:0000256" key="17">
    <source>
        <dbReference type="SAM" id="MobiDB-lite"/>
    </source>
</evidence>
<dbReference type="InterPro" id="IPR001969">
    <property type="entry name" value="Aspartic_peptidase_AS"/>
</dbReference>
<keyword evidence="4" id="KW-0548">Nucleotidyltransferase</keyword>
<dbReference type="Pfam" id="PF00098">
    <property type="entry name" value="zf-CCHC"/>
    <property type="match status" value="2"/>
</dbReference>
<keyword evidence="13" id="KW-0239">DNA-directed DNA polymerase</keyword>
<keyword evidence="5" id="KW-0540">Nuclease</keyword>
<protein>
    <recommendedName>
        <fullName evidence="1">RNA-directed DNA polymerase</fullName>
        <ecNumber evidence="1">2.7.7.49</ecNumber>
    </recommendedName>
</protein>
<feature type="compositionally biased region" description="Basic and acidic residues" evidence="17">
    <location>
        <begin position="183"/>
        <end position="199"/>
    </location>
</feature>
<dbReference type="SUPFAM" id="SSF53098">
    <property type="entry name" value="Ribonuclease H-like"/>
    <property type="match status" value="1"/>
</dbReference>
<keyword evidence="7" id="KW-0064">Aspartyl protease</keyword>
<keyword evidence="9" id="KW-0378">Hydrolase</keyword>
<feature type="region of interest" description="Disordered" evidence="17">
    <location>
        <begin position="96"/>
        <end position="145"/>
    </location>
</feature>
<evidence type="ECO:0000256" key="9">
    <source>
        <dbReference type="ARBA" id="ARBA00022801"/>
    </source>
</evidence>
<name>A0AA38TBZ6_9ASTR</name>
<evidence type="ECO:0000256" key="2">
    <source>
        <dbReference type="ARBA" id="ARBA00022670"/>
    </source>
</evidence>
<evidence type="ECO:0000256" key="14">
    <source>
        <dbReference type="ARBA" id="ARBA00023125"/>
    </source>
</evidence>
<evidence type="ECO:0000256" key="12">
    <source>
        <dbReference type="ARBA" id="ARBA00022918"/>
    </source>
</evidence>
<dbReference type="InterPro" id="IPR005162">
    <property type="entry name" value="Retrotrans_gag_dom"/>
</dbReference>
<dbReference type="Pfam" id="PF03732">
    <property type="entry name" value="Retrotrans_gag"/>
    <property type="match status" value="1"/>
</dbReference>
<dbReference type="PROSITE" id="PS50158">
    <property type="entry name" value="ZF_CCHC"/>
    <property type="match status" value="2"/>
</dbReference>
<feature type="compositionally biased region" description="Low complexity" evidence="17">
    <location>
        <begin position="27"/>
        <end position="39"/>
    </location>
</feature>
<feature type="compositionally biased region" description="Polar residues" evidence="17">
    <location>
        <begin position="201"/>
        <end position="214"/>
    </location>
</feature>
<feature type="region of interest" description="Disordered" evidence="17">
    <location>
        <begin position="728"/>
        <end position="773"/>
    </location>
</feature>
<dbReference type="InterPro" id="IPR043502">
    <property type="entry name" value="DNA/RNA_pol_sf"/>
</dbReference>
<keyword evidence="11" id="KW-0229">DNA integration</keyword>
<dbReference type="EC" id="2.7.7.49" evidence="1"/>
<dbReference type="GO" id="GO:0003677">
    <property type="term" value="F:DNA binding"/>
    <property type="evidence" value="ECO:0007669"/>
    <property type="project" value="UniProtKB-KW"/>
</dbReference>
<feature type="compositionally biased region" description="Basic and acidic residues" evidence="17">
    <location>
        <begin position="46"/>
        <end position="55"/>
    </location>
</feature>
<dbReference type="InterPro" id="IPR036397">
    <property type="entry name" value="RNaseH_sf"/>
</dbReference>
<dbReference type="Pfam" id="PF17917">
    <property type="entry name" value="RT_RNaseH"/>
    <property type="match status" value="1"/>
</dbReference>
<dbReference type="Gene3D" id="3.30.420.10">
    <property type="entry name" value="Ribonuclease H-like superfamily/Ribonuclease H"/>
    <property type="match status" value="1"/>
</dbReference>
<feature type="domain" description="Reverse transcriptase" evidence="19">
    <location>
        <begin position="1087"/>
        <end position="1266"/>
    </location>
</feature>
<feature type="compositionally biased region" description="Low complexity" evidence="17">
    <location>
        <begin position="761"/>
        <end position="771"/>
    </location>
</feature>
<dbReference type="Pfam" id="PF17921">
    <property type="entry name" value="Integrase_H2C2"/>
    <property type="match status" value="1"/>
</dbReference>
<dbReference type="PROSITE" id="PS50878">
    <property type="entry name" value="RT_POL"/>
    <property type="match status" value="1"/>
</dbReference>
<dbReference type="InterPro" id="IPR043128">
    <property type="entry name" value="Rev_trsase/Diguanyl_cyclase"/>
</dbReference>
<dbReference type="FunFam" id="3.10.20.370:FF:000001">
    <property type="entry name" value="Retrovirus-related Pol polyprotein from transposon 17.6-like protein"/>
    <property type="match status" value="1"/>
</dbReference>
<dbReference type="Pfam" id="PF00078">
    <property type="entry name" value="RVT_1"/>
    <property type="match status" value="1"/>
</dbReference>
<evidence type="ECO:0000256" key="8">
    <source>
        <dbReference type="ARBA" id="ARBA00022759"/>
    </source>
</evidence>
<dbReference type="SMART" id="SM00343">
    <property type="entry name" value="ZnF_C2HC"/>
    <property type="match status" value="2"/>
</dbReference>
<feature type="compositionally biased region" description="Acidic residues" evidence="17">
    <location>
        <begin position="250"/>
        <end position="261"/>
    </location>
</feature>
<dbReference type="Gene3D" id="3.10.20.370">
    <property type="match status" value="1"/>
</dbReference>
<dbReference type="Pfam" id="PF24626">
    <property type="entry name" value="SH3_Tf2-1"/>
    <property type="match status" value="1"/>
</dbReference>
<keyword evidence="6" id="KW-0479">Metal-binding</keyword>
<dbReference type="InterPro" id="IPR050951">
    <property type="entry name" value="Retrovirus_Pol_polyprotein"/>
</dbReference>
<dbReference type="PROSITE" id="PS00141">
    <property type="entry name" value="ASP_PROTEASE"/>
    <property type="match status" value="1"/>
</dbReference>
<keyword evidence="3" id="KW-0808">Transferase</keyword>
<evidence type="ECO:0000256" key="4">
    <source>
        <dbReference type="ARBA" id="ARBA00022695"/>
    </source>
</evidence>
<evidence type="ECO:0000256" key="13">
    <source>
        <dbReference type="ARBA" id="ARBA00022932"/>
    </source>
</evidence>
<keyword evidence="14" id="KW-0238">DNA-binding</keyword>
<dbReference type="GO" id="GO:0003887">
    <property type="term" value="F:DNA-directed DNA polymerase activity"/>
    <property type="evidence" value="ECO:0007669"/>
    <property type="project" value="UniProtKB-KW"/>
</dbReference>
<feature type="domain" description="CCHC-type" evidence="18">
    <location>
        <begin position="795"/>
        <end position="809"/>
    </location>
</feature>
<dbReference type="SUPFAM" id="SSF57756">
    <property type="entry name" value="Retrovirus zinc finger-like domains"/>
    <property type="match status" value="1"/>
</dbReference>
<organism evidence="21 22">
    <name type="scientific">Centaurea solstitialis</name>
    <name type="common">yellow star-thistle</name>
    <dbReference type="NCBI Taxonomy" id="347529"/>
    <lineage>
        <taxon>Eukaryota</taxon>
        <taxon>Viridiplantae</taxon>
        <taxon>Streptophyta</taxon>
        <taxon>Embryophyta</taxon>
        <taxon>Tracheophyta</taxon>
        <taxon>Spermatophyta</taxon>
        <taxon>Magnoliopsida</taxon>
        <taxon>eudicotyledons</taxon>
        <taxon>Gunneridae</taxon>
        <taxon>Pentapetalae</taxon>
        <taxon>asterids</taxon>
        <taxon>campanulids</taxon>
        <taxon>Asterales</taxon>
        <taxon>Asteraceae</taxon>
        <taxon>Carduoideae</taxon>
        <taxon>Cardueae</taxon>
        <taxon>Centaureinae</taxon>
        <taxon>Centaurea</taxon>
    </lineage>
</organism>
<dbReference type="Gene3D" id="2.40.70.10">
    <property type="entry name" value="Acid Proteases"/>
    <property type="match status" value="1"/>
</dbReference>
<dbReference type="FunFam" id="3.10.10.10:FF:000007">
    <property type="entry name" value="Retrovirus-related Pol polyprotein from transposon 17.6-like Protein"/>
    <property type="match status" value="1"/>
</dbReference>
<dbReference type="CDD" id="cd01647">
    <property type="entry name" value="RT_LTR"/>
    <property type="match status" value="1"/>
</dbReference>
<evidence type="ECO:0000256" key="3">
    <source>
        <dbReference type="ARBA" id="ARBA00022679"/>
    </source>
</evidence>
<keyword evidence="16" id="KW-0862">Zinc</keyword>
<feature type="compositionally biased region" description="Basic and acidic residues" evidence="17">
    <location>
        <begin position="62"/>
        <end position="77"/>
    </location>
</feature>
<dbReference type="Gene3D" id="3.10.10.10">
    <property type="entry name" value="HIV Type 1 Reverse Transcriptase, subunit A, domain 1"/>
    <property type="match status" value="1"/>
</dbReference>
<keyword evidence="2" id="KW-0645">Protease</keyword>
<evidence type="ECO:0000256" key="7">
    <source>
        <dbReference type="ARBA" id="ARBA00022750"/>
    </source>
</evidence>
<feature type="domain" description="Integrase catalytic" evidence="20">
    <location>
        <begin position="1609"/>
        <end position="1772"/>
    </location>
</feature>
<dbReference type="InterPro" id="IPR000477">
    <property type="entry name" value="RT_dom"/>
</dbReference>
<dbReference type="SUPFAM" id="SSF50630">
    <property type="entry name" value="Acid proteases"/>
    <property type="match status" value="1"/>
</dbReference>
<evidence type="ECO:0000313" key="22">
    <source>
        <dbReference type="Proteomes" id="UP001172457"/>
    </source>
</evidence>
<dbReference type="FunFam" id="3.30.70.270:FF:000020">
    <property type="entry name" value="Transposon Tf2-6 polyprotein-like Protein"/>
    <property type="match status" value="1"/>
</dbReference>
<gene>
    <name evidence="21" type="ORF">OSB04_015221</name>
</gene>
<reference evidence="21" key="1">
    <citation type="submission" date="2023-03" db="EMBL/GenBank/DDBJ databases">
        <title>Chromosome-scale reference genome and RAD-based genetic map of yellow starthistle (Centaurea solstitialis) reveal putative structural variation and QTLs associated with invader traits.</title>
        <authorList>
            <person name="Reatini B."/>
            <person name="Cang F.A."/>
            <person name="Jiang Q."/>
            <person name="Mckibben M.T.W."/>
            <person name="Barker M.S."/>
            <person name="Rieseberg L.H."/>
            <person name="Dlugosch K.M."/>
        </authorList>
    </citation>
    <scope>NUCLEOTIDE SEQUENCE</scope>
    <source>
        <strain evidence="21">CAN-66</strain>
        <tissue evidence="21">Leaf</tissue>
    </source>
</reference>
<evidence type="ECO:0000259" key="20">
    <source>
        <dbReference type="PROSITE" id="PS50994"/>
    </source>
</evidence>
<feature type="region of interest" description="Disordered" evidence="17">
    <location>
        <begin position="239"/>
        <end position="270"/>
    </location>
</feature>
<comment type="caution">
    <text evidence="21">The sequence shown here is derived from an EMBL/GenBank/DDBJ whole genome shotgun (WGS) entry which is preliminary data.</text>
</comment>
<dbReference type="CDD" id="cd09274">
    <property type="entry name" value="RNase_HI_RT_Ty3"/>
    <property type="match status" value="1"/>
</dbReference>
<keyword evidence="8" id="KW-0255">Endonuclease</keyword>
<dbReference type="Gene3D" id="1.10.340.70">
    <property type="match status" value="1"/>
</dbReference>